<evidence type="ECO:0000313" key="3">
    <source>
        <dbReference type="Proteomes" id="UP000828251"/>
    </source>
</evidence>
<evidence type="ECO:0008006" key="4">
    <source>
        <dbReference type="Google" id="ProtNLM"/>
    </source>
</evidence>
<organism evidence="2 3">
    <name type="scientific">Gossypium stocksii</name>
    <dbReference type="NCBI Taxonomy" id="47602"/>
    <lineage>
        <taxon>Eukaryota</taxon>
        <taxon>Viridiplantae</taxon>
        <taxon>Streptophyta</taxon>
        <taxon>Embryophyta</taxon>
        <taxon>Tracheophyta</taxon>
        <taxon>Spermatophyta</taxon>
        <taxon>Magnoliopsida</taxon>
        <taxon>eudicotyledons</taxon>
        <taxon>Gunneridae</taxon>
        <taxon>Pentapetalae</taxon>
        <taxon>rosids</taxon>
        <taxon>malvids</taxon>
        <taxon>Malvales</taxon>
        <taxon>Malvaceae</taxon>
        <taxon>Malvoideae</taxon>
        <taxon>Gossypium</taxon>
    </lineage>
</organism>
<dbReference type="Proteomes" id="UP000828251">
    <property type="component" value="Unassembled WGS sequence"/>
</dbReference>
<name>A0A9D3UVR1_9ROSI</name>
<comment type="caution">
    <text evidence="2">The sequence shown here is derived from an EMBL/GenBank/DDBJ whole genome shotgun (WGS) entry which is preliminary data.</text>
</comment>
<keyword evidence="3" id="KW-1185">Reference proteome</keyword>
<sequence length="139" mass="15791">MSRTFQRPEAEYTRIDRGHKTNNCSSLKNAIEEAIRNDELKDFMAQDATPPRQSDEEENDPMVMSASIIGFKVNISLVDSDSVIEILARDAYHKMMLKEQALRKANPLYGFVNHRSGVKGYITLPITLGDDEHSITKYV</sequence>
<reference evidence="2 3" key="1">
    <citation type="journal article" date="2021" name="Plant Biotechnol. J.">
        <title>Multi-omics assisted identification of the key and species-specific regulatory components of drought-tolerant mechanisms in Gossypium stocksii.</title>
        <authorList>
            <person name="Yu D."/>
            <person name="Ke L."/>
            <person name="Zhang D."/>
            <person name="Wu Y."/>
            <person name="Sun Y."/>
            <person name="Mei J."/>
            <person name="Sun J."/>
            <person name="Sun Y."/>
        </authorList>
    </citation>
    <scope>NUCLEOTIDE SEQUENCE [LARGE SCALE GENOMIC DNA]</scope>
    <source>
        <strain evidence="3">cv. E1</strain>
        <tissue evidence="2">Leaf</tissue>
    </source>
</reference>
<accession>A0A9D3UVR1</accession>
<protein>
    <recommendedName>
        <fullName evidence="4">Reverse transcriptase domain-containing protein</fullName>
    </recommendedName>
</protein>
<evidence type="ECO:0000313" key="2">
    <source>
        <dbReference type="EMBL" id="KAH1063361.1"/>
    </source>
</evidence>
<gene>
    <name evidence="2" type="ORF">J1N35_028348</name>
</gene>
<dbReference type="OrthoDB" id="1020247at2759"/>
<feature type="compositionally biased region" description="Basic and acidic residues" evidence="1">
    <location>
        <begin position="1"/>
        <end position="19"/>
    </location>
</feature>
<feature type="region of interest" description="Disordered" evidence="1">
    <location>
        <begin position="1"/>
        <end position="23"/>
    </location>
</feature>
<evidence type="ECO:0000256" key="1">
    <source>
        <dbReference type="SAM" id="MobiDB-lite"/>
    </source>
</evidence>
<feature type="region of interest" description="Disordered" evidence="1">
    <location>
        <begin position="40"/>
        <end position="60"/>
    </location>
</feature>
<dbReference type="AlphaFoldDB" id="A0A9D3UVR1"/>
<proteinExistence type="predicted"/>
<dbReference type="EMBL" id="JAIQCV010000009">
    <property type="protein sequence ID" value="KAH1063361.1"/>
    <property type="molecule type" value="Genomic_DNA"/>
</dbReference>